<keyword evidence="11" id="KW-1185">Reference proteome</keyword>
<dbReference type="Gene3D" id="3.40.50.300">
    <property type="entry name" value="P-loop containing nucleotide triphosphate hydrolases"/>
    <property type="match status" value="1"/>
</dbReference>
<dbReference type="KEGG" id="psol:S284_03210"/>
<keyword evidence="5" id="KW-0547">Nucleotide-binding</keyword>
<reference evidence="11" key="1">
    <citation type="submission" date="2016-11" db="EMBL/GenBank/DDBJ databases">
        <title>Genome sequence of Candidatus Phytoplasma solani strain SA-1.</title>
        <authorList>
            <person name="Haryono M."/>
            <person name="Samarzija I."/>
            <person name="Seruga Music M."/>
            <person name="Hogenhout S."/>
            <person name="Kuo C.-H."/>
        </authorList>
    </citation>
    <scope>NUCLEOTIDE SEQUENCE [LARGE SCALE GENOMIC DNA]</scope>
    <source>
        <strain evidence="11">SA-1</strain>
    </source>
</reference>
<dbReference type="AlphaFoldDB" id="A0A421NXS4"/>
<dbReference type="InterPro" id="IPR003593">
    <property type="entry name" value="AAA+_ATPase"/>
</dbReference>
<organism evidence="10 11">
    <name type="scientific">Candidatus Phytoplasma solani</name>
    <dbReference type="NCBI Taxonomy" id="69896"/>
    <lineage>
        <taxon>Bacteria</taxon>
        <taxon>Bacillati</taxon>
        <taxon>Mycoplasmatota</taxon>
        <taxon>Mollicutes</taxon>
        <taxon>Acholeplasmatales</taxon>
        <taxon>Acholeplasmataceae</taxon>
        <taxon>Candidatus Phytoplasma</taxon>
        <taxon>16SrXII (Stolbur group)</taxon>
    </lineage>
</organism>
<dbReference type="InterPro" id="IPR015856">
    <property type="entry name" value="ABC_transpr_CbiO/EcfA_su"/>
</dbReference>
<dbReference type="PROSITE" id="PS50893">
    <property type="entry name" value="ABC_TRANSPORTER_2"/>
    <property type="match status" value="1"/>
</dbReference>
<dbReference type="GO" id="GO:0016887">
    <property type="term" value="F:ATP hydrolysis activity"/>
    <property type="evidence" value="ECO:0007669"/>
    <property type="project" value="InterPro"/>
</dbReference>
<evidence type="ECO:0000256" key="6">
    <source>
        <dbReference type="ARBA" id="ARBA00022840"/>
    </source>
</evidence>
<keyword evidence="4" id="KW-1003">Cell membrane</keyword>
<evidence type="ECO:0000256" key="7">
    <source>
        <dbReference type="ARBA" id="ARBA00022967"/>
    </source>
</evidence>
<comment type="subcellular location">
    <subcellularLocation>
        <location evidence="1">Cell membrane</location>
    </subcellularLocation>
</comment>
<dbReference type="PROSITE" id="PS00211">
    <property type="entry name" value="ABC_TRANSPORTER_1"/>
    <property type="match status" value="1"/>
</dbReference>
<feature type="domain" description="ABC transporter" evidence="9">
    <location>
        <begin position="2"/>
        <end position="231"/>
    </location>
</feature>
<keyword evidence="8" id="KW-0472">Membrane</keyword>
<dbReference type="InterPro" id="IPR027417">
    <property type="entry name" value="P-loop_NTPase"/>
</dbReference>
<dbReference type="SUPFAM" id="SSF52540">
    <property type="entry name" value="P-loop containing nucleoside triphosphate hydrolases"/>
    <property type="match status" value="1"/>
</dbReference>
<dbReference type="GO" id="GO:0005524">
    <property type="term" value="F:ATP binding"/>
    <property type="evidence" value="ECO:0007669"/>
    <property type="project" value="UniProtKB-KW"/>
</dbReference>
<evidence type="ECO:0000313" key="10">
    <source>
        <dbReference type="EMBL" id="RMI88823.1"/>
    </source>
</evidence>
<evidence type="ECO:0000256" key="5">
    <source>
        <dbReference type="ARBA" id="ARBA00022741"/>
    </source>
</evidence>
<dbReference type="Pfam" id="PF00005">
    <property type="entry name" value="ABC_tran"/>
    <property type="match status" value="1"/>
</dbReference>
<evidence type="ECO:0000256" key="3">
    <source>
        <dbReference type="ARBA" id="ARBA00022448"/>
    </source>
</evidence>
<keyword evidence="6" id="KW-0067">ATP-binding</keyword>
<comment type="caution">
    <text evidence="10">The sequence shown here is derived from an EMBL/GenBank/DDBJ whole genome shotgun (WGS) entry which is preliminary data.</text>
</comment>
<protein>
    <submittedName>
        <fullName evidence="10">ABC-type cobalt transport system, ATPase component</fullName>
    </submittedName>
</protein>
<evidence type="ECO:0000256" key="1">
    <source>
        <dbReference type="ARBA" id="ARBA00004236"/>
    </source>
</evidence>
<keyword evidence="7" id="KW-1278">Translocase</keyword>
<evidence type="ECO:0000256" key="2">
    <source>
        <dbReference type="ARBA" id="ARBA00005417"/>
    </source>
</evidence>
<dbReference type="InterPro" id="IPR017871">
    <property type="entry name" value="ABC_transporter-like_CS"/>
</dbReference>
<name>A0A421NXS4_9MOLU</name>
<evidence type="ECO:0000259" key="9">
    <source>
        <dbReference type="PROSITE" id="PS50893"/>
    </source>
</evidence>
<dbReference type="InterPro" id="IPR050095">
    <property type="entry name" value="ECF_ABC_transporter_ATP-bd"/>
</dbReference>
<dbReference type="CDD" id="cd03225">
    <property type="entry name" value="ABC_cobalt_CbiO_domain1"/>
    <property type="match status" value="1"/>
</dbReference>
<dbReference type="STRING" id="69896.S284_03210"/>
<dbReference type="InterPro" id="IPR003439">
    <property type="entry name" value="ABC_transporter-like_ATP-bd"/>
</dbReference>
<dbReference type="GO" id="GO:0043190">
    <property type="term" value="C:ATP-binding cassette (ABC) transporter complex"/>
    <property type="evidence" value="ECO:0007669"/>
    <property type="project" value="TreeGrafter"/>
</dbReference>
<proteinExistence type="inferred from homology"/>
<accession>A0A421NXS4</accession>
<dbReference type="SMART" id="SM00382">
    <property type="entry name" value="AAA"/>
    <property type="match status" value="1"/>
</dbReference>
<gene>
    <name evidence="10" type="primary">cbiO</name>
    <name evidence="10" type="ORF">PSSA1_v1c2500</name>
</gene>
<dbReference type="FunFam" id="3.40.50.300:FF:000224">
    <property type="entry name" value="Energy-coupling factor transporter ATP-binding protein EcfA"/>
    <property type="match status" value="1"/>
</dbReference>
<comment type="similarity">
    <text evidence="2">Belongs to the ABC transporter superfamily.</text>
</comment>
<keyword evidence="3" id="KW-0813">Transport</keyword>
<evidence type="ECO:0000313" key="11">
    <source>
        <dbReference type="Proteomes" id="UP000283896"/>
    </source>
</evidence>
<dbReference type="GO" id="GO:0042626">
    <property type="term" value="F:ATPase-coupled transmembrane transporter activity"/>
    <property type="evidence" value="ECO:0007669"/>
    <property type="project" value="TreeGrafter"/>
</dbReference>
<evidence type="ECO:0000256" key="4">
    <source>
        <dbReference type="ARBA" id="ARBA00022475"/>
    </source>
</evidence>
<dbReference type="PANTHER" id="PTHR43553">
    <property type="entry name" value="HEAVY METAL TRANSPORTER"/>
    <property type="match status" value="1"/>
</dbReference>
<dbReference type="PANTHER" id="PTHR43553:SF24">
    <property type="entry name" value="ENERGY-COUPLING FACTOR TRANSPORTER ATP-BINDING PROTEIN ECFA1"/>
    <property type="match status" value="1"/>
</dbReference>
<sequence>MIEIKALSFYYENQPILQNLNLTIKTNSWVSIIGHNGSGKSTLAKILLGLLTPQKGEISINQMTLNNDNLPLIRPQIGMVFQNPDYQFTGLTVREDIAFGLENYNLPRHEIMAKINKYALITGVKDLLDQNVFELSGGQKQRVAIASVLAMEPDIIVFDEVTAFLDPQGAIEVENIIKNIQNKTLIIITHNLNFAAKSDEIIVLDKGKLIAKESPQVFFKNQAFLTKYHFEPPLALKLHYQLSKDTNLKKTVSLEKLKDVLWEYNLKK</sequence>
<evidence type="ECO:0000256" key="8">
    <source>
        <dbReference type="ARBA" id="ARBA00023136"/>
    </source>
</evidence>
<dbReference type="OrthoDB" id="9784332at2"/>
<dbReference type="EMBL" id="MPBG01000003">
    <property type="protein sequence ID" value="RMI88823.1"/>
    <property type="molecule type" value="Genomic_DNA"/>
</dbReference>
<dbReference type="Proteomes" id="UP000283896">
    <property type="component" value="Unassembled WGS sequence"/>
</dbReference>
<dbReference type="RefSeq" id="WP_023161443.1">
    <property type="nucleotide sequence ID" value="NC_022588.1"/>
</dbReference>